<comment type="similarity">
    <text evidence="1 2">Belongs to the small heat shock protein (HSP20) family.</text>
</comment>
<dbReference type="Proteomes" id="UP000322553">
    <property type="component" value="Chromosome"/>
</dbReference>
<dbReference type="PANTHER" id="PTHR11527">
    <property type="entry name" value="HEAT-SHOCK PROTEIN 20 FAMILY MEMBER"/>
    <property type="match status" value="1"/>
</dbReference>
<dbReference type="STRING" id="657387.BH688_10565"/>
<evidence type="ECO:0000256" key="1">
    <source>
        <dbReference type="PROSITE-ProRule" id="PRU00285"/>
    </source>
</evidence>
<keyword evidence="4" id="KW-1185">Reference proteome</keyword>
<evidence type="ECO:0000256" key="2">
    <source>
        <dbReference type="RuleBase" id="RU003616"/>
    </source>
</evidence>
<dbReference type="AlphaFoldDB" id="A0A1S1NPS7"/>
<dbReference type="InterPro" id="IPR031107">
    <property type="entry name" value="Small_HSP"/>
</dbReference>
<dbReference type="CDD" id="cd06464">
    <property type="entry name" value="ACD_sHsps-like"/>
    <property type="match status" value="1"/>
</dbReference>
<evidence type="ECO:0000313" key="3">
    <source>
        <dbReference type="EMBL" id="QEL11726.1"/>
    </source>
</evidence>
<dbReference type="RefSeq" id="WP_070979239.1">
    <property type="nucleotide sequence ID" value="NZ_CP043420.1"/>
</dbReference>
<protein>
    <submittedName>
        <fullName evidence="3">Hsp20/alpha crystallin family protein</fullName>
    </submittedName>
</protein>
<dbReference type="InterPro" id="IPR002068">
    <property type="entry name" value="A-crystallin/Hsp20_dom"/>
</dbReference>
<dbReference type="OrthoDB" id="9792695at2"/>
<dbReference type="KEGG" id="kuy:FY550_11640"/>
<organism evidence="3 4">
    <name type="scientific">Kushneria phosphatilytica</name>
    <dbReference type="NCBI Taxonomy" id="657387"/>
    <lineage>
        <taxon>Bacteria</taxon>
        <taxon>Pseudomonadati</taxon>
        <taxon>Pseudomonadota</taxon>
        <taxon>Gammaproteobacteria</taxon>
        <taxon>Oceanospirillales</taxon>
        <taxon>Halomonadaceae</taxon>
        <taxon>Kushneria</taxon>
    </lineage>
</organism>
<dbReference type="PROSITE" id="PS01031">
    <property type="entry name" value="SHSP"/>
    <property type="match status" value="1"/>
</dbReference>
<dbReference type="Pfam" id="PF00011">
    <property type="entry name" value="HSP20"/>
    <property type="match status" value="1"/>
</dbReference>
<dbReference type="EMBL" id="CP043420">
    <property type="protein sequence ID" value="QEL11726.1"/>
    <property type="molecule type" value="Genomic_DNA"/>
</dbReference>
<evidence type="ECO:0000313" key="4">
    <source>
        <dbReference type="Proteomes" id="UP000322553"/>
    </source>
</evidence>
<dbReference type="InterPro" id="IPR008978">
    <property type="entry name" value="HSP20-like_chaperone"/>
</dbReference>
<dbReference type="SUPFAM" id="SSF49764">
    <property type="entry name" value="HSP20-like chaperones"/>
    <property type="match status" value="1"/>
</dbReference>
<dbReference type="Gene3D" id="2.60.40.790">
    <property type="match status" value="1"/>
</dbReference>
<name>A0A1S1NPS7_9GAMM</name>
<gene>
    <name evidence="3" type="ORF">FY550_11640</name>
</gene>
<proteinExistence type="inferred from homology"/>
<sequence>MELTTWNPFREMEEFFDRYNRNRTTPSREMWAPAVNISETEKEYVITAELAGIDSKDVEITVQNNVLTLRGERHDRKESKDAKRHLVETSYGRFSRSFSLPTDVIEDQISAKGKDGMLSIHVPKAEVAPSKKITVKAE</sequence>
<accession>A0A1S1NPS7</accession>
<reference evidence="3 4" key="1">
    <citation type="submission" date="2019-08" db="EMBL/GenBank/DDBJ databases">
        <title>Complete genome sequence of Kushneria sp. YCWA18, a halophilic phosphate-solubilizing bacterium isolated from Daqiao saltern in China.</title>
        <authorList>
            <person name="Du G.-X."/>
            <person name="Qu L.-Y."/>
        </authorList>
    </citation>
    <scope>NUCLEOTIDE SEQUENCE [LARGE SCALE GENOMIC DNA]</scope>
    <source>
        <strain evidence="3 4">YCWA18</strain>
    </source>
</reference>